<comment type="caution">
    <text evidence="1">The sequence shown here is derived from an EMBL/GenBank/DDBJ whole genome shotgun (WGS) entry which is preliminary data.</text>
</comment>
<name>A0AAP0LB07_9MAGN</name>
<reference evidence="1 2" key="1">
    <citation type="submission" date="2024-01" db="EMBL/GenBank/DDBJ databases">
        <title>Genome assemblies of Stephania.</title>
        <authorList>
            <person name="Yang L."/>
        </authorList>
    </citation>
    <scope>NUCLEOTIDE SEQUENCE [LARGE SCALE GENOMIC DNA]</scope>
    <source>
        <strain evidence="1">JXDWG</strain>
        <tissue evidence="1">Leaf</tissue>
    </source>
</reference>
<proteinExistence type="predicted"/>
<dbReference type="AlphaFoldDB" id="A0AAP0LB07"/>
<protein>
    <submittedName>
        <fullName evidence="1">Uncharacterized protein</fullName>
    </submittedName>
</protein>
<gene>
    <name evidence="1" type="ORF">Scep_001556</name>
</gene>
<dbReference type="Proteomes" id="UP001419268">
    <property type="component" value="Unassembled WGS sequence"/>
</dbReference>
<dbReference type="EMBL" id="JBBNAG010000001">
    <property type="protein sequence ID" value="KAK9166365.1"/>
    <property type="molecule type" value="Genomic_DNA"/>
</dbReference>
<accession>A0AAP0LB07</accession>
<sequence>MKSLCDDEDQRMLFLRGKNSRVDCSTAAHLLTTQFFFGRTRRNRRTIVNKIPAATEEGHESSINDATMQKMTDLFAEALEVAERKGARGAVIAPFEKALSVHAAATSPPRHQMDPPLFPPPPLPLVRDVPADVAAGCVVLGRSVPLRWPSSSS</sequence>
<organism evidence="1 2">
    <name type="scientific">Stephania cephalantha</name>
    <dbReference type="NCBI Taxonomy" id="152367"/>
    <lineage>
        <taxon>Eukaryota</taxon>
        <taxon>Viridiplantae</taxon>
        <taxon>Streptophyta</taxon>
        <taxon>Embryophyta</taxon>
        <taxon>Tracheophyta</taxon>
        <taxon>Spermatophyta</taxon>
        <taxon>Magnoliopsida</taxon>
        <taxon>Ranunculales</taxon>
        <taxon>Menispermaceae</taxon>
        <taxon>Menispermoideae</taxon>
        <taxon>Cissampelideae</taxon>
        <taxon>Stephania</taxon>
    </lineage>
</organism>
<keyword evidence="2" id="KW-1185">Reference proteome</keyword>
<evidence type="ECO:0000313" key="2">
    <source>
        <dbReference type="Proteomes" id="UP001419268"/>
    </source>
</evidence>
<evidence type="ECO:0000313" key="1">
    <source>
        <dbReference type="EMBL" id="KAK9166365.1"/>
    </source>
</evidence>